<evidence type="ECO:0000259" key="10">
    <source>
        <dbReference type="PROSITE" id="PS51918"/>
    </source>
</evidence>
<dbReference type="InterPro" id="IPR007197">
    <property type="entry name" value="rSAM"/>
</dbReference>
<dbReference type="SUPFAM" id="SSF102114">
    <property type="entry name" value="Radical SAM enzymes"/>
    <property type="match status" value="1"/>
</dbReference>
<dbReference type="PROSITE" id="PS51918">
    <property type="entry name" value="RADICAL_SAM"/>
    <property type="match status" value="1"/>
</dbReference>
<feature type="domain" description="B12-binding" evidence="9">
    <location>
        <begin position="8"/>
        <end position="157"/>
    </location>
</feature>
<keyword evidence="3" id="KW-0808">Transferase</keyword>
<keyword evidence="5" id="KW-0479">Metal-binding</keyword>
<dbReference type="Gene3D" id="3.80.30.20">
    <property type="entry name" value="tm_1862 like domain"/>
    <property type="match status" value="1"/>
</dbReference>
<accession>A0A3B1CKF1</accession>
<feature type="domain" description="Radical SAM core" evidence="10">
    <location>
        <begin position="208"/>
        <end position="435"/>
    </location>
</feature>
<dbReference type="PROSITE" id="PS51332">
    <property type="entry name" value="B12_BINDING"/>
    <property type="match status" value="1"/>
</dbReference>
<dbReference type="GO" id="GO:0046872">
    <property type="term" value="F:metal ion binding"/>
    <property type="evidence" value="ECO:0007669"/>
    <property type="project" value="UniProtKB-KW"/>
</dbReference>
<evidence type="ECO:0000256" key="4">
    <source>
        <dbReference type="ARBA" id="ARBA00022691"/>
    </source>
</evidence>
<gene>
    <name evidence="11" type="ORF">MNBD_NITROSPINAE05-1478</name>
</gene>
<evidence type="ECO:0000256" key="3">
    <source>
        <dbReference type="ARBA" id="ARBA00022679"/>
    </source>
</evidence>
<evidence type="ECO:0000259" key="9">
    <source>
        <dbReference type="PROSITE" id="PS51332"/>
    </source>
</evidence>
<dbReference type="InterPro" id="IPR051198">
    <property type="entry name" value="BchE-like"/>
</dbReference>
<keyword evidence="7" id="KW-0411">Iron-sulfur</keyword>
<proteinExistence type="predicted"/>
<sequence>MKVCLIEPSKFVSLTNFVSTISMPPLGLAYIAASLREAGHEVCVVDGPGSAPRRFFRFKDIRIRGLTNEEIVEKIPRDVQAIGVGCMFTSHWVHVRELLKDIRQAFPDVFLVMGGEHVTGFPEFSLEKAPLDAAVMGEGEETIVQVLDHVQNGKSLATVSGVAYRNEEGAVCVNPRRQRIRELDTIPKPAWDLFDIQKYHEVNQPHGASQGKFMPMLATRGCPFSCTFCTSPNMWTTEWQPRNYKRVVDEMEEYCEKYEVSDFQFEDLTAIVKKQWIIDFCDEIIRRGMNVTFQLPSGTRSEGIDFEVAKKLKAAGCHEFAFAPESGDPRILKAIKKKVNLPVMFHSAKEALKAGINVGCFFIIGFPEDDYKSVFKTYVAIVKCALIGLTNVNLNAYSPQPNTESFKQLQKDGVITELSDEYLMSLFTFQDFGAKKTSYNKHFGDWELSFLVLFGVALFYTVYFLSKPSRILQLFVDLFSESSSNKSTKMAKSFLKDAFTLMKNKLIRV</sequence>
<dbReference type="InterPro" id="IPR036724">
    <property type="entry name" value="Cobalamin-bd_sf"/>
</dbReference>
<keyword evidence="8" id="KW-0472">Membrane</keyword>
<keyword evidence="6" id="KW-0408">Iron</keyword>
<dbReference type="GO" id="GO:0051539">
    <property type="term" value="F:4 iron, 4 sulfur cluster binding"/>
    <property type="evidence" value="ECO:0007669"/>
    <property type="project" value="UniProtKB-KW"/>
</dbReference>
<evidence type="ECO:0000256" key="5">
    <source>
        <dbReference type="ARBA" id="ARBA00022723"/>
    </source>
</evidence>
<dbReference type="EMBL" id="UOGG01000137">
    <property type="protein sequence ID" value="VAX31006.1"/>
    <property type="molecule type" value="Genomic_DNA"/>
</dbReference>
<dbReference type="SFLD" id="SFLDG01082">
    <property type="entry name" value="B12-binding_domain_containing"/>
    <property type="match status" value="1"/>
</dbReference>
<dbReference type="PANTHER" id="PTHR43409">
    <property type="entry name" value="ANAEROBIC MAGNESIUM-PROTOPORPHYRIN IX MONOMETHYL ESTER CYCLASE-RELATED"/>
    <property type="match status" value="1"/>
</dbReference>
<dbReference type="CDD" id="cd02068">
    <property type="entry name" value="radical_SAM_B12_BD"/>
    <property type="match status" value="1"/>
</dbReference>
<dbReference type="GO" id="GO:0003824">
    <property type="term" value="F:catalytic activity"/>
    <property type="evidence" value="ECO:0007669"/>
    <property type="project" value="InterPro"/>
</dbReference>
<dbReference type="AlphaFoldDB" id="A0A3B1CKF1"/>
<dbReference type="PANTHER" id="PTHR43409:SF7">
    <property type="entry name" value="BLL1977 PROTEIN"/>
    <property type="match status" value="1"/>
</dbReference>
<dbReference type="SMART" id="SM00729">
    <property type="entry name" value="Elp3"/>
    <property type="match status" value="1"/>
</dbReference>
<dbReference type="Pfam" id="PF02310">
    <property type="entry name" value="B12-binding"/>
    <property type="match status" value="1"/>
</dbReference>
<keyword evidence="8" id="KW-1133">Transmembrane helix</keyword>
<evidence type="ECO:0000256" key="2">
    <source>
        <dbReference type="ARBA" id="ARBA00022603"/>
    </source>
</evidence>
<reference evidence="11" key="1">
    <citation type="submission" date="2018-06" db="EMBL/GenBank/DDBJ databases">
        <authorList>
            <person name="Zhirakovskaya E."/>
        </authorList>
    </citation>
    <scope>NUCLEOTIDE SEQUENCE</scope>
</reference>
<dbReference type="SUPFAM" id="SSF52242">
    <property type="entry name" value="Cobalamin (vitamin B12)-binding domain"/>
    <property type="match status" value="1"/>
</dbReference>
<dbReference type="CDD" id="cd01335">
    <property type="entry name" value="Radical_SAM"/>
    <property type="match status" value="1"/>
</dbReference>
<keyword evidence="2" id="KW-0489">Methyltransferase</keyword>
<feature type="transmembrane region" description="Helical" evidence="8">
    <location>
        <begin position="446"/>
        <end position="465"/>
    </location>
</feature>
<evidence type="ECO:0000256" key="7">
    <source>
        <dbReference type="ARBA" id="ARBA00023014"/>
    </source>
</evidence>
<comment type="cofactor">
    <cofactor evidence="1">
        <name>[4Fe-4S] cluster</name>
        <dbReference type="ChEBI" id="CHEBI:49883"/>
    </cofactor>
</comment>
<evidence type="ECO:0000313" key="11">
    <source>
        <dbReference type="EMBL" id="VAX31006.1"/>
    </source>
</evidence>
<keyword evidence="4" id="KW-0949">S-adenosyl-L-methionine</keyword>
<dbReference type="GO" id="GO:0031419">
    <property type="term" value="F:cobalamin binding"/>
    <property type="evidence" value="ECO:0007669"/>
    <property type="project" value="InterPro"/>
</dbReference>
<name>A0A3B1CKF1_9ZZZZ</name>
<dbReference type="SFLD" id="SFLDG01123">
    <property type="entry name" value="methyltransferase_(Class_B)"/>
    <property type="match status" value="1"/>
</dbReference>
<evidence type="ECO:0000256" key="6">
    <source>
        <dbReference type="ARBA" id="ARBA00023004"/>
    </source>
</evidence>
<dbReference type="Pfam" id="PF04055">
    <property type="entry name" value="Radical_SAM"/>
    <property type="match status" value="1"/>
</dbReference>
<dbReference type="InterPro" id="IPR006638">
    <property type="entry name" value="Elp3/MiaA/NifB-like_rSAM"/>
</dbReference>
<dbReference type="InterPro" id="IPR058240">
    <property type="entry name" value="rSAM_sf"/>
</dbReference>
<dbReference type="InterPro" id="IPR006158">
    <property type="entry name" value="Cobalamin-bd"/>
</dbReference>
<dbReference type="InterPro" id="IPR034466">
    <property type="entry name" value="Methyltransferase_Class_B"/>
</dbReference>
<dbReference type="Gene3D" id="3.40.50.280">
    <property type="entry name" value="Cobalamin-binding domain"/>
    <property type="match status" value="1"/>
</dbReference>
<keyword evidence="8" id="KW-0812">Transmembrane</keyword>
<dbReference type="InterPro" id="IPR023404">
    <property type="entry name" value="rSAM_horseshoe"/>
</dbReference>
<dbReference type="SFLD" id="SFLDS00029">
    <property type="entry name" value="Radical_SAM"/>
    <property type="match status" value="1"/>
</dbReference>
<evidence type="ECO:0000256" key="1">
    <source>
        <dbReference type="ARBA" id="ARBA00001966"/>
    </source>
</evidence>
<organism evidence="11">
    <name type="scientific">hydrothermal vent metagenome</name>
    <dbReference type="NCBI Taxonomy" id="652676"/>
    <lineage>
        <taxon>unclassified sequences</taxon>
        <taxon>metagenomes</taxon>
        <taxon>ecological metagenomes</taxon>
    </lineage>
</organism>
<evidence type="ECO:0000256" key="8">
    <source>
        <dbReference type="SAM" id="Phobius"/>
    </source>
</evidence>
<protein>
    <submittedName>
        <fullName evidence="11">Uncharacterized protein</fullName>
    </submittedName>
</protein>